<keyword evidence="3" id="KW-1185">Reference proteome</keyword>
<evidence type="ECO:0000313" key="2">
    <source>
        <dbReference type="EMBL" id="TYB76505.1"/>
    </source>
</evidence>
<name>A0A5D0R6E9_9RHOB</name>
<protein>
    <submittedName>
        <fullName evidence="2">H-NS histone family protein</fullName>
    </submittedName>
</protein>
<dbReference type="EMBL" id="VSIY01000017">
    <property type="protein sequence ID" value="TYB76505.1"/>
    <property type="molecule type" value="Genomic_DNA"/>
</dbReference>
<dbReference type="RefSeq" id="WP_148380013.1">
    <property type="nucleotide sequence ID" value="NZ_VSIY01000017.1"/>
</dbReference>
<dbReference type="Proteomes" id="UP000322080">
    <property type="component" value="Unassembled WGS sequence"/>
</dbReference>
<gene>
    <name evidence="2" type="ORF">FVF75_17105</name>
</gene>
<reference evidence="2 3" key="1">
    <citation type="submission" date="2019-08" db="EMBL/GenBank/DDBJ databases">
        <title>Identification of a novel species of the genus Boseongicola.</title>
        <authorList>
            <person name="Zhang X.-Q."/>
        </authorList>
    </citation>
    <scope>NUCLEOTIDE SEQUENCE [LARGE SCALE GENOMIC DNA]</scope>
    <source>
        <strain evidence="2 3">HY14</strain>
    </source>
</reference>
<dbReference type="AlphaFoldDB" id="A0A5D0R6E9"/>
<comment type="caution">
    <text evidence="2">The sequence shown here is derived from an EMBL/GenBank/DDBJ whole genome shotgun (WGS) entry which is preliminary data.</text>
</comment>
<evidence type="ECO:0000256" key="1">
    <source>
        <dbReference type="SAM" id="MobiDB-lite"/>
    </source>
</evidence>
<proteinExistence type="predicted"/>
<accession>A0A5D0R6E9</accession>
<evidence type="ECO:0000313" key="3">
    <source>
        <dbReference type="Proteomes" id="UP000322080"/>
    </source>
</evidence>
<organism evidence="2 3">
    <name type="scientific">Maritimibacter fusiformis</name>
    <dbReference type="NCBI Taxonomy" id="2603819"/>
    <lineage>
        <taxon>Bacteria</taxon>
        <taxon>Pseudomonadati</taxon>
        <taxon>Pseudomonadota</taxon>
        <taxon>Alphaproteobacteria</taxon>
        <taxon>Rhodobacterales</taxon>
        <taxon>Roseobacteraceae</taxon>
        <taxon>Maritimibacter</taxon>
    </lineage>
</organism>
<sequence length="82" mass="8999">MADYNLAALSLGELTKIQEDVAKAISTHQDWQKAEARALDEALAQNQGYYLAETVGSKTKTAHSPETARYQHSEHPAPTWSG</sequence>
<feature type="region of interest" description="Disordered" evidence="1">
    <location>
        <begin position="57"/>
        <end position="82"/>
    </location>
</feature>